<dbReference type="GO" id="GO:0014069">
    <property type="term" value="C:postsynaptic density"/>
    <property type="evidence" value="ECO:0007669"/>
    <property type="project" value="TreeGrafter"/>
</dbReference>
<evidence type="ECO:0000256" key="29">
    <source>
        <dbReference type="PROSITE-ProRule" id="PRU00192"/>
    </source>
</evidence>
<dbReference type="SMART" id="SM00326">
    <property type="entry name" value="SH3"/>
    <property type="match status" value="1"/>
</dbReference>
<dbReference type="Proteomes" id="UP000824219">
    <property type="component" value="Linkage Group LG16"/>
</dbReference>
<evidence type="ECO:0000256" key="21">
    <source>
        <dbReference type="ARBA" id="ARBA00023034"/>
    </source>
</evidence>
<feature type="region of interest" description="Disordered" evidence="30">
    <location>
        <begin position="191"/>
        <end position="222"/>
    </location>
</feature>
<keyword evidence="14 29" id="KW-0728">SH3 domain</keyword>
<dbReference type="GO" id="GO:0045211">
    <property type="term" value="C:postsynaptic membrane"/>
    <property type="evidence" value="ECO:0007669"/>
    <property type="project" value="TreeGrafter"/>
</dbReference>
<dbReference type="AlphaFoldDB" id="A0A9D3SG44"/>
<dbReference type="Gene3D" id="3.40.20.10">
    <property type="entry name" value="Severin"/>
    <property type="match status" value="1"/>
</dbReference>
<keyword evidence="27" id="KW-0968">Cytoplasmic vesicle</keyword>
<evidence type="ECO:0008006" key="35">
    <source>
        <dbReference type="Google" id="ProtNLM"/>
    </source>
</evidence>
<dbReference type="GO" id="GO:0002102">
    <property type="term" value="C:podosome"/>
    <property type="evidence" value="ECO:0007669"/>
    <property type="project" value="UniProtKB-SubCell"/>
</dbReference>
<dbReference type="SMART" id="SM00102">
    <property type="entry name" value="ADF"/>
    <property type="match status" value="1"/>
</dbReference>
<dbReference type="PRINTS" id="PR00452">
    <property type="entry name" value="SH3DOMAIN"/>
</dbReference>
<evidence type="ECO:0000256" key="16">
    <source>
        <dbReference type="ARBA" id="ARBA00022475"/>
    </source>
</evidence>
<evidence type="ECO:0000256" key="8">
    <source>
        <dbReference type="ARBA" id="ARBA00004466"/>
    </source>
</evidence>
<keyword evidence="24" id="KW-0009">Actin-binding</keyword>
<dbReference type="GO" id="GO:0048812">
    <property type="term" value="P:neuron projection morphogenesis"/>
    <property type="evidence" value="ECO:0007669"/>
    <property type="project" value="TreeGrafter"/>
</dbReference>
<feature type="region of interest" description="Disordered" evidence="30">
    <location>
        <begin position="295"/>
        <end position="343"/>
    </location>
</feature>
<dbReference type="PANTHER" id="PTHR10829:SF12">
    <property type="entry name" value="DREBRIN-LIKE PROTEIN"/>
    <property type="match status" value="1"/>
</dbReference>
<evidence type="ECO:0000256" key="26">
    <source>
        <dbReference type="ARBA" id="ARBA00023273"/>
    </source>
</evidence>
<dbReference type="GO" id="GO:0005884">
    <property type="term" value="C:actin filament"/>
    <property type="evidence" value="ECO:0007669"/>
    <property type="project" value="TreeGrafter"/>
</dbReference>
<evidence type="ECO:0000259" key="31">
    <source>
        <dbReference type="PROSITE" id="PS50002"/>
    </source>
</evidence>
<evidence type="ECO:0000256" key="9">
    <source>
        <dbReference type="ARBA" id="ARBA00004484"/>
    </source>
</evidence>
<dbReference type="Pfam" id="PF14604">
    <property type="entry name" value="SH3_9"/>
    <property type="match status" value="1"/>
</dbReference>
<evidence type="ECO:0000256" key="13">
    <source>
        <dbReference type="ARBA" id="ARBA00011039"/>
    </source>
</evidence>
<name>A0A9D3SG44_9TELE</name>
<keyword evidence="17" id="KW-0963">Cytoplasm</keyword>
<dbReference type="SUPFAM" id="SSF55753">
    <property type="entry name" value="Actin depolymerizing proteins"/>
    <property type="match status" value="1"/>
</dbReference>
<dbReference type="Gene3D" id="2.30.30.40">
    <property type="entry name" value="SH3 Domains"/>
    <property type="match status" value="1"/>
</dbReference>
<keyword evidence="16" id="KW-1003">Cell membrane</keyword>
<keyword evidence="20" id="KW-0770">Synapse</keyword>
<dbReference type="SUPFAM" id="SSF50044">
    <property type="entry name" value="SH3-domain"/>
    <property type="match status" value="1"/>
</dbReference>
<comment type="caution">
    <text evidence="33">The sequence shown here is derived from an EMBL/GenBank/DDBJ whole genome shotgun (WGS) entry which is preliminary data.</text>
</comment>
<evidence type="ECO:0000256" key="5">
    <source>
        <dbReference type="ARBA" id="ARBA00004279"/>
    </source>
</evidence>
<keyword evidence="26" id="KW-0966">Cell projection</keyword>
<keyword evidence="21" id="KW-0333">Golgi apparatus</keyword>
<evidence type="ECO:0000256" key="23">
    <source>
        <dbReference type="ARBA" id="ARBA00023136"/>
    </source>
</evidence>
<gene>
    <name evidence="33" type="ORF">KOW79_014348</name>
</gene>
<proteinExistence type="inferred from homology"/>
<dbReference type="GO" id="GO:0030665">
    <property type="term" value="C:clathrin-coated vesicle membrane"/>
    <property type="evidence" value="ECO:0007669"/>
    <property type="project" value="UniProtKB-SubCell"/>
</dbReference>
<evidence type="ECO:0000256" key="2">
    <source>
        <dbReference type="ARBA" id="ARBA00004188"/>
    </source>
</evidence>
<evidence type="ECO:0000256" key="24">
    <source>
        <dbReference type="ARBA" id="ARBA00023203"/>
    </source>
</evidence>
<dbReference type="GO" id="GO:0098974">
    <property type="term" value="P:postsynaptic actin cytoskeleton organization"/>
    <property type="evidence" value="ECO:0007669"/>
    <property type="project" value="TreeGrafter"/>
</dbReference>
<reference evidence="33 34" key="1">
    <citation type="submission" date="2021-06" db="EMBL/GenBank/DDBJ databases">
        <title>Chromosome-level genome assembly of the red-tail catfish (Hemibagrus wyckioides).</title>
        <authorList>
            <person name="Shao F."/>
        </authorList>
    </citation>
    <scope>NUCLEOTIDE SEQUENCE [LARGE SCALE GENOMIC DNA]</scope>
    <source>
        <strain evidence="33">EC202008001</strain>
        <tissue evidence="33">Blood</tissue>
    </source>
</reference>
<evidence type="ECO:0000256" key="12">
    <source>
        <dbReference type="ARBA" id="ARBA00004544"/>
    </source>
</evidence>
<protein>
    <recommendedName>
        <fullName evidence="35">Drebrin-like protein</fullName>
    </recommendedName>
</protein>
<dbReference type="InterPro" id="IPR029006">
    <property type="entry name" value="ADF-H/Gelsolin-like_dom_sf"/>
</dbReference>
<dbReference type="CDD" id="cd11281">
    <property type="entry name" value="ADF_drebrin_like"/>
    <property type="match status" value="1"/>
</dbReference>
<feature type="region of interest" description="Disordered" evidence="30">
    <location>
        <begin position="360"/>
        <end position="402"/>
    </location>
</feature>
<evidence type="ECO:0000256" key="28">
    <source>
        <dbReference type="ARBA" id="ARBA00034105"/>
    </source>
</evidence>
<dbReference type="PANTHER" id="PTHR10829">
    <property type="entry name" value="CORTACTIN AND DREBRIN"/>
    <property type="match status" value="1"/>
</dbReference>
<dbReference type="FunFam" id="2.30.30.40:FF:000046">
    <property type="entry name" value="Drebrin-like protein isoform B"/>
    <property type="match status" value="1"/>
</dbReference>
<evidence type="ECO:0000256" key="10">
    <source>
        <dbReference type="ARBA" id="ARBA00004510"/>
    </source>
</evidence>
<keyword evidence="23" id="KW-0472">Membrane</keyword>
<evidence type="ECO:0000256" key="15">
    <source>
        <dbReference type="ARBA" id="ARBA00022448"/>
    </source>
</evidence>
<evidence type="ECO:0000256" key="6">
    <source>
        <dbReference type="ARBA" id="ARBA00004412"/>
    </source>
</evidence>
<keyword evidence="22" id="KW-0175">Coiled coil</keyword>
<evidence type="ECO:0000256" key="18">
    <source>
        <dbReference type="ARBA" id="ARBA00022753"/>
    </source>
</evidence>
<dbReference type="InterPro" id="IPR036028">
    <property type="entry name" value="SH3-like_dom_sf"/>
</dbReference>
<dbReference type="EMBL" id="JAHKSW010000016">
    <property type="protein sequence ID" value="KAG7323002.1"/>
    <property type="molecule type" value="Genomic_DNA"/>
</dbReference>
<dbReference type="InterPro" id="IPR035717">
    <property type="entry name" value="Drebrin-like_SH3"/>
</dbReference>
<dbReference type="OrthoDB" id="5971719at2759"/>
<dbReference type="GO" id="GO:0045773">
    <property type="term" value="P:positive regulation of axon extension"/>
    <property type="evidence" value="ECO:0007669"/>
    <property type="project" value="TreeGrafter"/>
</dbReference>
<evidence type="ECO:0000259" key="32">
    <source>
        <dbReference type="PROSITE" id="PS51263"/>
    </source>
</evidence>
<feature type="domain" description="SH3" evidence="31">
    <location>
        <begin position="586"/>
        <end position="644"/>
    </location>
</feature>
<comment type="subcellular location">
    <subcellularLocation>
        <location evidence="7">Cell membrane</location>
        <topology evidence="7">Peripheral membrane protein</topology>
        <orientation evidence="7">Cytoplasmic side</orientation>
    </subcellularLocation>
    <subcellularLocation>
        <location evidence="5">Cell projection</location>
        <location evidence="5">Dendrite</location>
    </subcellularLocation>
    <subcellularLocation>
        <location evidence="10">Cell projection</location>
        <location evidence="10">Lamellipodium</location>
    </subcellularLocation>
    <subcellularLocation>
        <location evidence="2">Cell projection</location>
        <location evidence="2">Podosome</location>
    </subcellularLocation>
    <subcellularLocation>
        <location evidence="8">Cell projection</location>
        <location evidence="8">Ruffle</location>
    </subcellularLocation>
    <subcellularLocation>
        <location evidence="12">Cytoplasm</location>
        <location evidence="12">Cell cortex</location>
    </subcellularLocation>
    <subcellularLocation>
        <location evidence="3">Cytoplasm</location>
        <location evidence="3">Cytoskeleton</location>
    </subcellularLocation>
    <subcellularLocation>
        <location evidence="11">Cytoplasm</location>
        <location evidence="11">Cytosol</location>
    </subcellularLocation>
    <subcellularLocation>
        <location evidence="1">Cytoplasmic vesicle</location>
        <location evidence="1">Clathrin-coated vesicle membrane</location>
        <topology evidence="1">Peripheral membrane protein</topology>
        <orientation evidence="1">Cytoplasmic side</orientation>
    </subcellularLocation>
    <subcellularLocation>
        <location evidence="6">Early endosome</location>
    </subcellularLocation>
    <subcellularLocation>
        <location evidence="4">Golgi apparatus membrane</location>
        <topology evidence="4">Peripheral membrane protein</topology>
        <orientation evidence="4">Cytoplasmic side</orientation>
    </subcellularLocation>
    <subcellularLocation>
        <location evidence="9">Perikaryon</location>
    </subcellularLocation>
    <subcellularLocation>
        <location evidence="28">Postsynaptic density</location>
    </subcellularLocation>
</comment>
<organism evidence="33 34">
    <name type="scientific">Hemibagrus wyckioides</name>
    <dbReference type="NCBI Taxonomy" id="337641"/>
    <lineage>
        <taxon>Eukaryota</taxon>
        <taxon>Metazoa</taxon>
        <taxon>Chordata</taxon>
        <taxon>Craniata</taxon>
        <taxon>Vertebrata</taxon>
        <taxon>Euteleostomi</taxon>
        <taxon>Actinopterygii</taxon>
        <taxon>Neopterygii</taxon>
        <taxon>Teleostei</taxon>
        <taxon>Ostariophysi</taxon>
        <taxon>Siluriformes</taxon>
        <taxon>Bagridae</taxon>
        <taxon>Hemibagrus</taxon>
    </lineage>
</organism>
<evidence type="ECO:0000256" key="19">
    <source>
        <dbReference type="ARBA" id="ARBA00022949"/>
    </source>
</evidence>
<evidence type="ECO:0000256" key="27">
    <source>
        <dbReference type="ARBA" id="ARBA00023329"/>
    </source>
</evidence>
<evidence type="ECO:0000256" key="22">
    <source>
        <dbReference type="ARBA" id="ARBA00023054"/>
    </source>
</evidence>
<keyword evidence="18" id="KW-0967">Endosome</keyword>
<dbReference type="CDD" id="cd11960">
    <property type="entry name" value="SH3_Abp1_eu"/>
    <property type="match status" value="1"/>
</dbReference>
<evidence type="ECO:0000256" key="1">
    <source>
        <dbReference type="ARBA" id="ARBA00004145"/>
    </source>
</evidence>
<dbReference type="GO" id="GO:0030425">
    <property type="term" value="C:dendrite"/>
    <property type="evidence" value="ECO:0007669"/>
    <property type="project" value="TreeGrafter"/>
</dbReference>
<evidence type="ECO:0000256" key="11">
    <source>
        <dbReference type="ARBA" id="ARBA00004514"/>
    </source>
</evidence>
<dbReference type="FunFam" id="3.40.20.10:FF:000011">
    <property type="entry name" value="Drebrin-like protein B"/>
    <property type="match status" value="1"/>
</dbReference>
<evidence type="ECO:0000256" key="25">
    <source>
        <dbReference type="ARBA" id="ARBA00023212"/>
    </source>
</evidence>
<dbReference type="GO" id="GO:0030864">
    <property type="term" value="C:cortical actin cytoskeleton"/>
    <property type="evidence" value="ECO:0007669"/>
    <property type="project" value="TreeGrafter"/>
</dbReference>
<comment type="similarity">
    <text evidence="13">Belongs to the ABP1 family.</text>
</comment>
<dbReference type="InterPro" id="IPR001452">
    <property type="entry name" value="SH3_domain"/>
</dbReference>
<dbReference type="GO" id="GO:0030427">
    <property type="term" value="C:site of polarized growth"/>
    <property type="evidence" value="ECO:0007669"/>
    <property type="project" value="TreeGrafter"/>
</dbReference>
<dbReference type="InterPro" id="IPR002108">
    <property type="entry name" value="ADF-H"/>
</dbReference>
<keyword evidence="25" id="KW-0206">Cytoskeleton</keyword>
<dbReference type="GO" id="GO:0051015">
    <property type="term" value="F:actin filament binding"/>
    <property type="evidence" value="ECO:0007669"/>
    <property type="project" value="TreeGrafter"/>
</dbReference>
<keyword evidence="19" id="KW-0965">Cell junction</keyword>
<dbReference type="GO" id="GO:0030833">
    <property type="term" value="P:regulation of actin filament polymerization"/>
    <property type="evidence" value="ECO:0007669"/>
    <property type="project" value="TreeGrafter"/>
</dbReference>
<keyword evidence="34" id="KW-1185">Reference proteome</keyword>
<dbReference type="PROSITE" id="PS50002">
    <property type="entry name" value="SH3"/>
    <property type="match status" value="1"/>
</dbReference>
<evidence type="ECO:0000313" key="33">
    <source>
        <dbReference type="EMBL" id="KAG7323002.1"/>
    </source>
</evidence>
<evidence type="ECO:0000256" key="7">
    <source>
        <dbReference type="ARBA" id="ARBA00004413"/>
    </source>
</evidence>
<evidence type="ECO:0000313" key="34">
    <source>
        <dbReference type="Proteomes" id="UP000824219"/>
    </source>
</evidence>
<keyword evidence="15" id="KW-0813">Transport</keyword>
<sequence>MAVNLSKHGAALSAAYNEVVEGKTDTDWVLFTYEGNSNDIQIAAKGGGGLDEMVQELSAGKVMYAFCRVTDPHSGVPKFILINWIGEGVAGVRRGVCANHLYTMASFLRGAHVTINAHSEDDVGPELIMNKVSQAVGVNYSIYTESDRFNNTETSHPVGSAYRRTRALHEIKETERENFWAQMEKEEQTRRQQERKKAEEERQRLEKERKEQEERETAERERRLRERAKQIDQLRLLEKRQENQLQNQQRQEPVEQELQAAQWKGIRSSRSVQEANGLKYRKTSALEEINGIDREAFWAQSEKEEQTRRQQERKKAEEERQRLEKERIEQEERETAERERRLKERAKQIDQLRLLEKRQENQLQNQQRQEPVEQELQAAQWKGIRSSRSVQEANGLKYRKTSALEEINGIDREAFWAQSEKEEQTRRQQERKKAEEERQRLEKERIEQEERETAERERRLRERAKQIDQLRLLEKRQENQLQNQQRQEPVEQELQAAQWKGIRSSRSVQEANDAAAVISQRAINPKDIFSQKETNFFTNRASALQPAFNEKKQLKENIYDTVPSNHRVYEEVGDNRSAGKQSSGLQDTRYAKALYDYQAADDTEITFDPGDIITVVEMADEGWWHGYGPGGHYGMFPANYVELI</sequence>
<dbReference type="GO" id="GO:0061003">
    <property type="term" value="P:positive regulation of dendritic spine morphogenesis"/>
    <property type="evidence" value="ECO:0007669"/>
    <property type="project" value="TreeGrafter"/>
</dbReference>
<evidence type="ECO:0000256" key="17">
    <source>
        <dbReference type="ARBA" id="ARBA00022490"/>
    </source>
</evidence>
<dbReference type="GO" id="GO:0030027">
    <property type="term" value="C:lamellipodium"/>
    <property type="evidence" value="ECO:0007669"/>
    <property type="project" value="TreeGrafter"/>
</dbReference>
<dbReference type="PROSITE" id="PS51263">
    <property type="entry name" value="ADF_H"/>
    <property type="match status" value="1"/>
</dbReference>
<feature type="domain" description="ADF-H" evidence="32">
    <location>
        <begin position="2"/>
        <end position="133"/>
    </location>
</feature>
<feature type="region of interest" description="Disordered" evidence="30">
    <location>
        <begin position="418"/>
        <end position="458"/>
    </location>
</feature>
<evidence type="ECO:0000256" key="14">
    <source>
        <dbReference type="ARBA" id="ARBA00022443"/>
    </source>
</evidence>
<evidence type="ECO:0000256" key="3">
    <source>
        <dbReference type="ARBA" id="ARBA00004245"/>
    </source>
</evidence>
<dbReference type="Pfam" id="PF00241">
    <property type="entry name" value="Cofilin_ADF"/>
    <property type="match status" value="1"/>
</dbReference>
<evidence type="ECO:0000256" key="20">
    <source>
        <dbReference type="ARBA" id="ARBA00023018"/>
    </source>
</evidence>
<evidence type="ECO:0000256" key="4">
    <source>
        <dbReference type="ARBA" id="ARBA00004255"/>
    </source>
</evidence>
<accession>A0A9D3SG44</accession>
<evidence type="ECO:0000256" key="30">
    <source>
        <dbReference type="SAM" id="MobiDB-lite"/>
    </source>
</evidence>